<sequence>MDANLKPAFNYGQVHITIKDGGNNVIRKYQDVRLTSGVYANDLQLSDYPKFGEWSVEVE</sequence>
<dbReference type="Gene3D" id="2.60.40.1930">
    <property type="match status" value="1"/>
</dbReference>
<comment type="caution">
    <text evidence="1">The sequence shown here is derived from an EMBL/GenBank/DDBJ whole genome shotgun (WGS) entry which is preliminary data.</text>
</comment>
<proteinExistence type="predicted"/>
<dbReference type="Proteomes" id="UP000299102">
    <property type="component" value="Unassembled WGS sequence"/>
</dbReference>
<dbReference type="EMBL" id="BGZK01007780">
    <property type="protein sequence ID" value="GBP05534.1"/>
    <property type="molecule type" value="Genomic_DNA"/>
</dbReference>
<dbReference type="OrthoDB" id="9998011at2759"/>
<organism evidence="1 2">
    <name type="scientific">Eumeta variegata</name>
    <name type="common">Bagworm moth</name>
    <name type="synonym">Eumeta japonica</name>
    <dbReference type="NCBI Taxonomy" id="151549"/>
    <lineage>
        <taxon>Eukaryota</taxon>
        <taxon>Metazoa</taxon>
        <taxon>Ecdysozoa</taxon>
        <taxon>Arthropoda</taxon>
        <taxon>Hexapoda</taxon>
        <taxon>Insecta</taxon>
        <taxon>Pterygota</taxon>
        <taxon>Neoptera</taxon>
        <taxon>Endopterygota</taxon>
        <taxon>Lepidoptera</taxon>
        <taxon>Glossata</taxon>
        <taxon>Ditrysia</taxon>
        <taxon>Tineoidea</taxon>
        <taxon>Psychidae</taxon>
        <taxon>Oiketicinae</taxon>
        <taxon>Eumeta</taxon>
    </lineage>
</organism>
<feature type="non-terminal residue" evidence="1">
    <location>
        <position position="59"/>
    </location>
</feature>
<reference evidence="1 2" key="1">
    <citation type="journal article" date="2019" name="Commun. Biol.">
        <title>The bagworm genome reveals a unique fibroin gene that provides high tensile strength.</title>
        <authorList>
            <person name="Kono N."/>
            <person name="Nakamura H."/>
            <person name="Ohtoshi R."/>
            <person name="Tomita M."/>
            <person name="Numata K."/>
            <person name="Arakawa K."/>
        </authorList>
    </citation>
    <scope>NUCLEOTIDE SEQUENCE [LARGE SCALE GENOMIC DNA]</scope>
</reference>
<keyword evidence="2" id="KW-1185">Reference proteome</keyword>
<name>A0A4C1SUG2_EUMVA</name>
<dbReference type="AlphaFoldDB" id="A0A4C1SUG2"/>
<evidence type="ECO:0000313" key="1">
    <source>
        <dbReference type="EMBL" id="GBP05534.1"/>
    </source>
</evidence>
<gene>
    <name evidence="1" type="ORF">EVAR_72089_1</name>
</gene>
<dbReference type="STRING" id="151549.A0A4C1SUG2"/>
<protein>
    <submittedName>
        <fullName evidence="1">Uncharacterized protein</fullName>
    </submittedName>
</protein>
<evidence type="ECO:0000313" key="2">
    <source>
        <dbReference type="Proteomes" id="UP000299102"/>
    </source>
</evidence>
<accession>A0A4C1SUG2</accession>